<gene>
    <name evidence="1" type="ORF">E5S67_05230</name>
</gene>
<sequence length="59" mass="6911">MNAATFDEASEIDYLMTNVDFSTVTGEWIAKTYLQRNGVEVFYREALRMVRTQRISSQR</sequence>
<evidence type="ECO:0000313" key="2">
    <source>
        <dbReference type="Proteomes" id="UP000702425"/>
    </source>
</evidence>
<organism evidence="1 2">
    <name type="scientific">Microcoleus asticus IPMA8</name>
    <dbReference type="NCBI Taxonomy" id="2563858"/>
    <lineage>
        <taxon>Bacteria</taxon>
        <taxon>Bacillati</taxon>
        <taxon>Cyanobacteriota</taxon>
        <taxon>Cyanophyceae</taxon>
        <taxon>Oscillatoriophycideae</taxon>
        <taxon>Oscillatoriales</taxon>
        <taxon>Microcoleaceae</taxon>
        <taxon>Microcoleus</taxon>
        <taxon>Microcoleus asticus</taxon>
    </lineage>
</organism>
<proteinExistence type="predicted"/>
<comment type="caution">
    <text evidence="1">The sequence shown here is derived from an EMBL/GenBank/DDBJ whole genome shotgun (WGS) entry which is preliminary data.</text>
</comment>
<reference evidence="1 2" key="1">
    <citation type="journal article" date="2020" name="Sci. Rep.">
        <title>A novel cyanobacterial geosmin producer, revising GeoA distribution and dispersion patterns in Bacteria.</title>
        <authorList>
            <person name="Churro C."/>
            <person name="Semedo-Aguiar A.P."/>
            <person name="Silva A.D."/>
            <person name="Pereira-Leal J.B."/>
            <person name="Leite R.B."/>
        </authorList>
    </citation>
    <scope>NUCLEOTIDE SEQUENCE [LARGE SCALE GENOMIC DNA]</scope>
    <source>
        <strain evidence="1 2">IPMA8</strain>
    </source>
</reference>
<evidence type="ECO:0000313" key="1">
    <source>
        <dbReference type="EMBL" id="NQE37459.1"/>
    </source>
</evidence>
<dbReference type="EMBL" id="SRRZ01000131">
    <property type="protein sequence ID" value="NQE37459.1"/>
    <property type="molecule type" value="Genomic_DNA"/>
</dbReference>
<keyword evidence="2" id="KW-1185">Reference proteome</keyword>
<name>A0ABX2D4B2_9CYAN</name>
<accession>A0ABX2D4B2</accession>
<dbReference type="Proteomes" id="UP000702425">
    <property type="component" value="Unassembled WGS sequence"/>
</dbReference>
<protein>
    <submittedName>
        <fullName evidence="1">Uncharacterized protein</fullName>
    </submittedName>
</protein>